<proteinExistence type="predicted"/>
<dbReference type="Proteomes" id="UP000248790">
    <property type="component" value="Unassembled WGS sequence"/>
</dbReference>
<dbReference type="AlphaFoldDB" id="A0A327X2C6"/>
<dbReference type="InterPro" id="IPR009078">
    <property type="entry name" value="Ferritin-like_SF"/>
</dbReference>
<protein>
    <submittedName>
        <fullName evidence="1">Ferritin-like protein</fullName>
    </submittedName>
</protein>
<sequence length="255" mass="27917">MEKLNTLPDTKKGPSVPAIPSVERRMFLRNLGLASASALAVLTSCAKEDLAVPQGGLRRSGARVGATVLPDGSIDLGDGDIGITNMAYALEQLEVAYYTMAYDRSAGWSEMDRRVIRELRDHELVHRELLKALLGPYAIPELEFNFSTVDFNNRNAVFDAAQKFETVGTGAYNGSSKFVQDLELLKLAGKIVSIEARHATLARHMIQPESRFAVAHELIDNGGLDVAYFPDEVLMKAQPFIKQKLSGSKLPAPIM</sequence>
<comment type="caution">
    <text evidence="1">The sequence shown here is derived from an EMBL/GenBank/DDBJ whole genome shotgun (WGS) entry which is preliminary data.</text>
</comment>
<accession>A0A327X2C6</accession>
<keyword evidence="2" id="KW-1185">Reference proteome</keyword>
<dbReference type="EMBL" id="QLMC01000002">
    <property type="protein sequence ID" value="RAK00280.1"/>
    <property type="molecule type" value="Genomic_DNA"/>
</dbReference>
<dbReference type="Pfam" id="PF13668">
    <property type="entry name" value="Ferritin_2"/>
    <property type="match status" value="1"/>
</dbReference>
<dbReference type="RefSeq" id="WP_111628032.1">
    <property type="nucleotide sequence ID" value="NZ_QLMC01000002.1"/>
</dbReference>
<gene>
    <name evidence="1" type="ORF">LX87_01980</name>
</gene>
<organism evidence="1 2">
    <name type="scientific">Larkinella arboricola</name>
    <dbReference type="NCBI Taxonomy" id="643671"/>
    <lineage>
        <taxon>Bacteria</taxon>
        <taxon>Pseudomonadati</taxon>
        <taxon>Bacteroidota</taxon>
        <taxon>Cytophagia</taxon>
        <taxon>Cytophagales</taxon>
        <taxon>Spirosomataceae</taxon>
        <taxon>Larkinella</taxon>
    </lineage>
</organism>
<reference evidence="1 2" key="1">
    <citation type="submission" date="2018-06" db="EMBL/GenBank/DDBJ databases">
        <title>Genomic Encyclopedia of Archaeal and Bacterial Type Strains, Phase II (KMG-II): from individual species to whole genera.</title>
        <authorList>
            <person name="Goeker M."/>
        </authorList>
    </citation>
    <scope>NUCLEOTIDE SEQUENCE [LARGE SCALE GENOMIC DNA]</scope>
    <source>
        <strain evidence="1 2">DSM 21851</strain>
    </source>
</reference>
<dbReference type="SUPFAM" id="SSF47240">
    <property type="entry name" value="Ferritin-like"/>
    <property type="match status" value="1"/>
</dbReference>
<name>A0A327X2C6_LARAB</name>
<dbReference type="OrthoDB" id="954262at2"/>
<evidence type="ECO:0000313" key="1">
    <source>
        <dbReference type="EMBL" id="RAK00280.1"/>
    </source>
</evidence>
<evidence type="ECO:0000313" key="2">
    <source>
        <dbReference type="Proteomes" id="UP000248790"/>
    </source>
</evidence>